<organism evidence="1 2">
    <name type="scientific">Ensete ventricosum</name>
    <name type="common">Abyssinian banana</name>
    <name type="synonym">Musa ensete</name>
    <dbReference type="NCBI Taxonomy" id="4639"/>
    <lineage>
        <taxon>Eukaryota</taxon>
        <taxon>Viridiplantae</taxon>
        <taxon>Streptophyta</taxon>
        <taxon>Embryophyta</taxon>
        <taxon>Tracheophyta</taxon>
        <taxon>Spermatophyta</taxon>
        <taxon>Magnoliopsida</taxon>
        <taxon>Liliopsida</taxon>
        <taxon>Zingiberales</taxon>
        <taxon>Musaceae</taxon>
        <taxon>Ensete</taxon>
    </lineage>
</organism>
<gene>
    <name evidence="1" type="ORF">OPV22_025816</name>
</gene>
<dbReference type="Proteomes" id="UP001222027">
    <property type="component" value="Unassembled WGS sequence"/>
</dbReference>
<evidence type="ECO:0000313" key="2">
    <source>
        <dbReference type="Proteomes" id="UP001222027"/>
    </source>
</evidence>
<dbReference type="EMBL" id="JAQQAF010000007">
    <property type="protein sequence ID" value="KAJ8471473.1"/>
    <property type="molecule type" value="Genomic_DNA"/>
</dbReference>
<accession>A0AAV8QKF0</accession>
<reference evidence="1 2" key="1">
    <citation type="submission" date="2022-12" db="EMBL/GenBank/DDBJ databases">
        <title>Chromosome-scale assembly of the Ensete ventricosum genome.</title>
        <authorList>
            <person name="Dussert Y."/>
            <person name="Stocks J."/>
            <person name="Wendawek A."/>
            <person name="Woldeyes F."/>
            <person name="Nichols R.A."/>
            <person name="Borrell J.S."/>
        </authorList>
    </citation>
    <scope>NUCLEOTIDE SEQUENCE [LARGE SCALE GENOMIC DNA]</scope>
    <source>
        <strain evidence="2">cv. Maze</strain>
        <tissue evidence="1">Seeds</tissue>
    </source>
</reference>
<comment type="caution">
    <text evidence="1">The sequence shown here is derived from an EMBL/GenBank/DDBJ whole genome shotgun (WGS) entry which is preliminary data.</text>
</comment>
<proteinExistence type="predicted"/>
<evidence type="ECO:0000313" key="1">
    <source>
        <dbReference type="EMBL" id="KAJ8471473.1"/>
    </source>
</evidence>
<name>A0AAV8QKF0_ENSVE</name>
<keyword evidence="2" id="KW-1185">Reference proteome</keyword>
<protein>
    <submittedName>
        <fullName evidence="1">Uncharacterized protein</fullName>
    </submittedName>
</protein>
<dbReference type="AlphaFoldDB" id="A0AAV8QKF0"/>
<sequence>MIKGIVSSSKYFCRAGLQYVRSIQPRVHGDHLLIRYPLHLHLQEECHFIIELDPWSRQQQKRRFLTSRLNQIQGVAPNELSLIPFFQRYQGAWHLDG</sequence>